<accession>A0A2G9RVX2</accession>
<reference evidence="11" key="1">
    <citation type="journal article" date="2017" name="Nat. Commun.">
        <title>The North American bullfrog draft genome provides insight into hormonal regulation of long noncoding RNA.</title>
        <authorList>
            <person name="Hammond S.A."/>
            <person name="Warren R.L."/>
            <person name="Vandervalk B.P."/>
            <person name="Kucuk E."/>
            <person name="Khan H."/>
            <person name="Gibb E.A."/>
            <person name="Pandoh P."/>
            <person name="Kirk H."/>
            <person name="Zhao Y."/>
            <person name="Jones M."/>
            <person name="Mungall A.J."/>
            <person name="Coope R."/>
            <person name="Pleasance S."/>
            <person name="Moore R.A."/>
            <person name="Holt R.A."/>
            <person name="Round J.M."/>
            <person name="Ohora S."/>
            <person name="Walle B.V."/>
            <person name="Veldhoen N."/>
            <person name="Helbing C.C."/>
            <person name="Birol I."/>
        </authorList>
    </citation>
    <scope>NUCLEOTIDE SEQUENCE [LARGE SCALE GENOMIC DNA]</scope>
</reference>
<dbReference type="Gene3D" id="3.90.180.10">
    <property type="entry name" value="Medium-chain alcohol dehydrogenases, catalytic domain"/>
    <property type="match status" value="1"/>
</dbReference>
<evidence type="ECO:0000256" key="4">
    <source>
        <dbReference type="ARBA" id="ARBA00022679"/>
    </source>
</evidence>
<dbReference type="Gene3D" id="3.40.47.10">
    <property type="match status" value="1"/>
</dbReference>
<feature type="domain" description="Ketosynthase family 3 (KS3)" evidence="8">
    <location>
        <begin position="1"/>
        <end position="304"/>
    </location>
</feature>
<dbReference type="InterPro" id="IPR057326">
    <property type="entry name" value="KR_dom"/>
</dbReference>
<dbReference type="InterPro" id="IPR050444">
    <property type="entry name" value="Polyketide_Synthase"/>
</dbReference>
<feature type="active site" description="Proton donor; for dehydratase activity" evidence="6">
    <location>
        <position position="958"/>
    </location>
</feature>
<dbReference type="InterPro" id="IPR036736">
    <property type="entry name" value="ACP-like_sf"/>
</dbReference>
<dbReference type="Gene3D" id="3.40.366.10">
    <property type="entry name" value="Malonyl-Coenzyme A Acyl Carrier Protein, domain 2"/>
    <property type="match status" value="1"/>
</dbReference>
<evidence type="ECO:0000256" key="3">
    <source>
        <dbReference type="ARBA" id="ARBA00022553"/>
    </source>
</evidence>
<dbReference type="SUPFAM" id="SSF51735">
    <property type="entry name" value="NAD(P)-binding Rossmann-fold domains"/>
    <property type="match status" value="1"/>
</dbReference>
<comment type="pathway">
    <text evidence="1">Lipid metabolism; fatty acid biosynthesis.</text>
</comment>
<evidence type="ECO:0000256" key="2">
    <source>
        <dbReference type="ARBA" id="ARBA00022450"/>
    </source>
</evidence>
<dbReference type="Proteomes" id="UP000228934">
    <property type="component" value="Unassembled WGS sequence"/>
</dbReference>
<evidence type="ECO:0000313" key="10">
    <source>
        <dbReference type="EMBL" id="PIO31915.1"/>
    </source>
</evidence>
<dbReference type="InterPro" id="IPR016036">
    <property type="entry name" value="Malonyl_transacylase_ACP-bd"/>
</dbReference>
<dbReference type="SUPFAM" id="SSF52151">
    <property type="entry name" value="FabD/lysophospholipase-like"/>
    <property type="match status" value="1"/>
</dbReference>
<sequence length="1954" mass="217536">MNKDAEFIYNSYPENINHFNGTGMSMCIAANRISYQFNLTGPSLSLDTACSSSLVALHLACQAIRQGDCEMAICGGVSCIIDPHIYVALSKAKMISPEGTSKPFSKKADGYGRGEGCGIVILKPLKQAKEDYSKIWGVICACSVNQDGRSVTPITKPSQDQQEKLLKHIYTAIDPCSLQYVEAHGTGTPVGDPIEVTCIGNIIGKKRPSGMKPLKIGSVKGNIGHTESAAGMAGLIKVLLMMHHEVIPPSLHYSKELGIKQIEESKLVVPTACETWHEDVKFGRMAGINCFGFGGTNSHVIIKQYKEKNCKHHSKRPSEIFVFSACSSKSLQLSIEDTKQELSKMPSSLSLENLVYTAACRRSHVNFKYRAAFLASSLPNLQQQLQSVNTETPPATKSPQIVFVFCGNGVLSKGMCKVLLENEEVFKAKCLEVDKMIRVYTSLSVLQLLENEYDDFSSPDVAQLLLFTIQVSLVDLLRHWGVNPDCVLGHSVGEVAAAYCSGLLSLEDAVKVIYQRSKMQCTVTGGKMLVVGNVPVKEISNIVLSSNEKACIAAYNSPSSCTLSGDREAIQQISDHLSQHYKKHNIFLHDLDVPAAYHSHLMDPILDDIRDILSNLHTNNLKCELISTATGKPATKGDFTTGEYWAKNIRDPVEFEQAIKASANDKENIVFIEIGPRRALQKNIVDILGSNTFVMPAAHPKNEHEALFSLLSALFKKGYNPNWNNIFSEYKLSPSYIPRYQFEHNKQDIRFDEIRHGNQSAGSFIHPLVHSVSADFTKFNCTLSKSLTPYVYEHKNLGSTLVPGAFFVELALAATVISLKPRVPLHFLEISAKFLNPCILQRESQELNVKIHQQDQVIHYEILTSHVYATGHVQKRNTRTDGDKRIYIQHIVKKCQTVFKKEDVYELLSTFGFEYGKIYKQLCDVHYGQELKEGIAKVKIGDVKETMYEYHIHPVILDCFLQMVVCVAGSGIKEAAAIFPSSIGSLTIFQPLQEEMVIYIKTITITESYTEVCGCFADTNGLVLAEIKNARIAFMKQAARTQTNDFFQINWTKIPSFKSESNEKPSLLVYADNSGVGQQLSAYIHEGVNYISFNSWDSDIQLHKLLSSECKDVVFMWGIHRLSDTIPNNSTQYLAKCCEVYRKLILAVRQKGSETSIKTVTFRTTENTVDHINPGFVFVGMTRACITEVTNITFQLIDIGSSSPQDVAVLAQVLLHYKPNDYPELRIKEGCIYTGEIINTDTEASRQLSAPLEKSDNFTLCTSDIHTIADLSAEPNNSRLNKLAGKDVEIRIDKIGAHTEDYFPVSLSSWQYGNTLYWNGVVSDKHKLIALDLAGTVTAIGKDVQKIQIGDRVASCYPTVANSKVRIPERVCCLIKKFPMLRDAPFVSLFVLAWEILHKRLPRAKNKPRLTIVTKEEKSVFSTLLSKAAKQSGWETTISPGKTANGKQCSAMVILPTSEIISGEDLAQLFILKDVVIICDHKNSTYFYSLLSSCRQNIHIHILDLAIVFQRAYLQEFAKDIYKWLRSLSSDVHLILPNSIIQASNSTSNLDNTVSSYFKAQSLPLIELDNNTIRKIPMSISGAVLFKHNAVYIVAGGLTGLGFETVKCILHNGGGHIVILSRRIPNTQIEQQIAKANSENENTKIITLQCNISHYADVKKAIDSTQKIFPNIPVKGVFHSAVVLHDSILEMLNLSLFEKVLSPKVDGVVNLHLATLNQKLDYFVCYSSIASFVGNSGQANYAAANSFLDIFCLYRRNLGLPAQSINWGALNTGLLLDRTQVHNILQAKGLILITVPEIHEYLKRSLLIDNSQQAIVKFDFKLMYDNLASRIPVIKRRFFSLAMENVNNLDDKNQIKQSKVNKQKSEDYILSLVSELTSVTISDITMNSLLNSLGIDSMLAMTLQNRIFEEKEVNVPVVKLLDPNTTILDVASFIKQNSPDEEKLVGNIILETRL</sequence>
<feature type="domain" description="Carrier" evidence="7">
    <location>
        <begin position="1863"/>
        <end position="1938"/>
    </location>
</feature>
<dbReference type="InterPro" id="IPR014030">
    <property type="entry name" value="Ketoacyl_synth_N"/>
</dbReference>
<dbReference type="Pfam" id="PF00109">
    <property type="entry name" value="ketoacyl-synt"/>
    <property type="match status" value="1"/>
</dbReference>
<dbReference type="SUPFAM" id="SSF47336">
    <property type="entry name" value="ACP-like"/>
    <property type="match status" value="1"/>
</dbReference>
<feature type="region of interest" description="C-terminal hotdog fold" evidence="6">
    <location>
        <begin position="896"/>
        <end position="1041"/>
    </location>
</feature>
<dbReference type="SMART" id="SM00827">
    <property type="entry name" value="PKS_AT"/>
    <property type="match status" value="1"/>
</dbReference>
<evidence type="ECO:0000313" key="11">
    <source>
        <dbReference type="Proteomes" id="UP000228934"/>
    </source>
</evidence>
<dbReference type="Gene3D" id="3.40.50.720">
    <property type="entry name" value="NAD(P)-binding Rossmann-like Domain"/>
    <property type="match status" value="1"/>
</dbReference>
<dbReference type="Pfam" id="PF00698">
    <property type="entry name" value="Acyl_transf_1"/>
    <property type="match status" value="1"/>
</dbReference>
<dbReference type="EMBL" id="KV931237">
    <property type="protein sequence ID" value="PIO31915.1"/>
    <property type="molecule type" value="Genomic_DNA"/>
</dbReference>
<feature type="domain" description="PKS/mFAS DH" evidence="9">
    <location>
        <begin position="762"/>
        <end position="1041"/>
    </location>
</feature>
<protein>
    <submittedName>
        <fullName evidence="10">Erythronolide synthase, modules 3 and 4</fullName>
    </submittedName>
</protein>
<dbReference type="InterPro" id="IPR013968">
    <property type="entry name" value="PKS_KR"/>
</dbReference>
<evidence type="ECO:0000256" key="5">
    <source>
        <dbReference type="ARBA" id="ARBA00048404"/>
    </source>
</evidence>
<dbReference type="SUPFAM" id="SSF55048">
    <property type="entry name" value="Probable ACP-binding domain of malonyl-CoA ACP transacylase"/>
    <property type="match status" value="1"/>
</dbReference>
<proteinExistence type="predicted"/>
<evidence type="ECO:0000259" key="9">
    <source>
        <dbReference type="PROSITE" id="PS52019"/>
    </source>
</evidence>
<dbReference type="InterPro" id="IPR011032">
    <property type="entry name" value="GroES-like_sf"/>
</dbReference>
<dbReference type="Gene3D" id="1.10.1200.10">
    <property type="entry name" value="ACP-like"/>
    <property type="match status" value="1"/>
</dbReference>
<dbReference type="SMART" id="SM00822">
    <property type="entry name" value="PKS_KR"/>
    <property type="match status" value="1"/>
</dbReference>
<dbReference type="GO" id="GO:0004315">
    <property type="term" value="F:3-oxoacyl-[acyl-carrier-protein] synthase activity"/>
    <property type="evidence" value="ECO:0007669"/>
    <property type="project" value="InterPro"/>
</dbReference>
<dbReference type="PANTHER" id="PTHR45681:SF8">
    <property type="entry name" value="CARRIER DOMAIN-CONTAINING PROTEIN"/>
    <property type="match status" value="1"/>
</dbReference>
<dbReference type="PROSITE" id="PS50075">
    <property type="entry name" value="CARRIER"/>
    <property type="match status" value="1"/>
</dbReference>
<evidence type="ECO:0000259" key="7">
    <source>
        <dbReference type="PROSITE" id="PS50075"/>
    </source>
</evidence>
<dbReference type="GO" id="GO:0006633">
    <property type="term" value="P:fatty acid biosynthetic process"/>
    <property type="evidence" value="ECO:0007669"/>
    <property type="project" value="UniProtKB-UniPathway"/>
</dbReference>
<dbReference type="UniPathway" id="UPA00094"/>
<dbReference type="OrthoDB" id="329835at2759"/>
<dbReference type="Gene3D" id="3.30.70.250">
    <property type="entry name" value="Malonyl-CoA ACP transacylase, ACP-binding"/>
    <property type="match status" value="1"/>
</dbReference>
<dbReference type="InterPro" id="IPR042104">
    <property type="entry name" value="PKS_dehydratase_sf"/>
</dbReference>
<dbReference type="Pfam" id="PF21089">
    <property type="entry name" value="PKS_DH_N"/>
    <property type="match status" value="1"/>
</dbReference>
<dbReference type="GO" id="GO:0004314">
    <property type="term" value="F:[acyl-carrier-protein] S-malonyltransferase activity"/>
    <property type="evidence" value="ECO:0007669"/>
    <property type="project" value="UniProtKB-EC"/>
</dbReference>
<dbReference type="InterPro" id="IPR016035">
    <property type="entry name" value="Acyl_Trfase/lysoPLipase"/>
</dbReference>
<keyword evidence="11" id="KW-1185">Reference proteome</keyword>
<keyword evidence="4" id="KW-0808">Transferase</keyword>
<dbReference type="InterPro" id="IPR032821">
    <property type="entry name" value="PKS_assoc"/>
</dbReference>
<dbReference type="InterPro" id="IPR049551">
    <property type="entry name" value="PKS_DH_C"/>
</dbReference>
<dbReference type="InterPro" id="IPR014043">
    <property type="entry name" value="Acyl_transferase_dom"/>
</dbReference>
<dbReference type="Pfam" id="PF08659">
    <property type="entry name" value="KR"/>
    <property type="match status" value="1"/>
</dbReference>
<comment type="catalytic activity">
    <reaction evidence="5">
        <text>holo-[ACP] + malonyl-CoA = malonyl-[ACP] + CoA</text>
        <dbReference type="Rhea" id="RHEA:41792"/>
        <dbReference type="Rhea" id="RHEA-COMP:9623"/>
        <dbReference type="Rhea" id="RHEA-COMP:9685"/>
        <dbReference type="ChEBI" id="CHEBI:57287"/>
        <dbReference type="ChEBI" id="CHEBI:57384"/>
        <dbReference type="ChEBI" id="CHEBI:64479"/>
        <dbReference type="ChEBI" id="CHEBI:78449"/>
        <dbReference type="EC" id="2.3.1.39"/>
    </reaction>
    <physiologicalReaction direction="left-to-right" evidence="5">
        <dbReference type="Rhea" id="RHEA:41793"/>
    </physiologicalReaction>
</comment>
<dbReference type="CDD" id="cd00833">
    <property type="entry name" value="PKS"/>
    <property type="match status" value="1"/>
</dbReference>
<keyword evidence="2" id="KW-0596">Phosphopantetheine</keyword>
<dbReference type="Pfam" id="PF16197">
    <property type="entry name" value="KAsynt_C_assoc"/>
    <property type="match status" value="1"/>
</dbReference>
<dbReference type="Pfam" id="PF14765">
    <property type="entry name" value="PS-DH"/>
    <property type="match status" value="1"/>
</dbReference>
<dbReference type="Gene3D" id="3.10.129.110">
    <property type="entry name" value="Polyketide synthase dehydratase"/>
    <property type="match status" value="1"/>
</dbReference>
<dbReference type="Pfam" id="PF00550">
    <property type="entry name" value="PP-binding"/>
    <property type="match status" value="1"/>
</dbReference>
<dbReference type="Pfam" id="PF02801">
    <property type="entry name" value="Ketoacyl-synt_C"/>
    <property type="match status" value="1"/>
</dbReference>
<dbReference type="InterPro" id="IPR020841">
    <property type="entry name" value="PKS_Beta-ketoAc_synthase_dom"/>
</dbReference>
<dbReference type="SUPFAM" id="SSF53901">
    <property type="entry name" value="Thiolase-like"/>
    <property type="match status" value="1"/>
</dbReference>
<dbReference type="InterPro" id="IPR018201">
    <property type="entry name" value="Ketoacyl_synth_AS"/>
</dbReference>
<evidence type="ECO:0000256" key="6">
    <source>
        <dbReference type="PROSITE-ProRule" id="PRU01363"/>
    </source>
</evidence>
<dbReference type="InterPro" id="IPR036291">
    <property type="entry name" value="NAD(P)-bd_dom_sf"/>
</dbReference>
<dbReference type="PROSITE" id="PS52019">
    <property type="entry name" value="PKS_MFAS_DH"/>
    <property type="match status" value="1"/>
</dbReference>
<dbReference type="PROSITE" id="PS52004">
    <property type="entry name" value="KS3_2"/>
    <property type="match status" value="1"/>
</dbReference>
<dbReference type="PANTHER" id="PTHR45681">
    <property type="entry name" value="POLYKETIDE SYNTHASE 44-RELATED"/>
    <property type="match status" value="1"/>
</dbReference>
<organism evidence="10 11">
    <name type="scientific">Aquarana catesbeiana</name>
    <name type="common">American bullfrog</name>
    <name type="synonym">Rana catesbeiana</name>
    <dbReference type="NCBI Taxonomy" id="8400"/>
    <lineage>
        <taxon>Eukaryota</taxon>
        <taxon>Metazoa</taxon>
        <taxon>Chordata</taxon>
        <taxon>Craniata</taxon>
        <taxon>Vertebrata</taxon>
        <taxon>Euteleostomi</taxon>
        <taxon>Amphibia</taxon>
        <taxon>Batrachia</taxon>
        <taxon>Anura</taxon>
        <taxon>Neobatrachia</taxon>
        <taxon>Ranoidea</taxon>
        <taxon>Ranidae</taxon>
        <taxon>Aquarana</taxon>
    </lineage>
</organism>
<keyword evidence="3" id="KW-0597">Phosphoprotein</keyword>
<dbReference type="InterPro" id="IPR001227">
    <property type="entry name" value="Ac_transferase_dom_sf"/>
</dbReference>
<dbReference type="SMART" id="SM00825">
    <property type="entry name" value="PKS_KS"/>
    <property type="match status" value="1"/>
</dbReference>
<name>A0A2G9RVX2_AQUCT</name>
<feature type="active site" description="Proton acceptor; for dehydratase activity" evidence="6">
    <location>
        <position position="794"/>
    </location>
</feature>
<dbReference type="InterPro" id="IPR014031">
    <property type="entry name" value="Ketoacyl_synth_C"/>
</dbReference>
<dbReference type="PROSITE" id="PS00606">
    <property type="entry name" value="KS3_1"/>
    <property type="match status" value="1"/>
</dbReference>
<dbReference type="InterPro" id="IPR049900">
    <property type="entry name" value="PKS_mFAS_DH"/>
</dbReference>
<dbReference type="SUPFAM" id="SSF50129">
    <property type="entry name" value="GroES-like"/>
    <property type="match status" value="1"/>
</dbReference>
<dbReference type="Gene3D" id="3.30.70.3290">
    <property type="match status" value="1"/>
</dbReference>
<evidence type="ECO:0000256" key="1">
    <source>
        <dbReference type="ARBA" id="ARBA00005194"/>
    </source>
</evidence>
<dbReference type="CDD" id="cd05274">
    <property type="entry name" value="KR_FAS_SDR_x"/>
    <property type="match status" value="1"/>
</dbReference>
<feature type="region of interest" description="N-terminal hotdog fold" evidence="6">
    <location>
        <begin position="762"/>
        <end position="884"/>
    </location>
</feature>
<evidence type="ECO:0000259" key="8">
    <source>
        <dbReference type="PROSITE" id="PS52004"/>
    </source>
</evidence>
<gene>
    <name evidence="10" type="ORF">AB205_0165570</name>
</gene>
<dbReference type="InterPro" id="IPR009081">
    <property type="entry name" value="PP-bd_ACP"/>
</dbReference>
<dbReference type="InterPro" id="IPR016039">
    <property type="entry name" value="Thiolase-like"/>
</dbReference>
<dbReference type="InterPro" id="IPR049552">
    <property type="entry name" value="PKS_DH_N"/>
</dbReference>